<evidence type="ECO:0000313" key="8">
    <source>
        <dbReference type="EMBL" id="KDS91470.1"/>
    </source>
</evidence>
<dbReference type="PRINTS" id="PR00344">
    <property type="entry name" value="BCTRLSENSOR"/>
</dbReference>
<dbReference type="SMART" id="SM00065">
    <property type="entry name" value="GAF"/>
    <property type="match status" value="1"/>
</dbReference>
<comment type="catalytic activity">
    <reaction evidence="1">
        <text>ATP + protein L-histidine = ADP + protein N-phospho-L-histidine.</text>
        <dbReference type="EC" id="2.7.13.3"/>
    </reaction>
</comment>
<dbReference type="SUPFAM" id="SSF47384">
    <property type="entry name" value="Homodimeric domain of signal transducing histidine kinase"/>
    <property type="match status" value="1"/>
</dbReference>
<dbReference type="InterPro" id="IPR029016">
    <property type="entry name" value="GAF-like_dom_sf"/>
</dbReference>
<dbReference type="AlphaFoldDB" id="A0A081EVN2"/>
<keyword evidence="3" id="KW-0597">Phosphoprotein</keyword>
<dbReference type="Pfam" id="PF01590">
    <property type="entry name" value="GAF"/>
    <property type="match status" value="1"/>
</dbReference>
<dbReference type="InterPro" id="IPR003661">
    <property type="entry name" value="HisK_dim/P_dom"/>
</dbReference>
<dbReference type="InterPro" id="IPR005467">
    <property type="entry name" value="His_kinase_dom"/>
</dbReference>
<dbReference type="CDD" id="cd00082">
    <property type="entry name" value="HisKA"/>
    <property type="match status" value="1"/>
</dbReference>
<keyword evidence="4" id="KW-0808">Transferase</keyword>
<evidence type="ECO:0000256" key="4">
    <source>
        <dbReference type="ARBA" id="ARBA00022679"/>
    </source>
</evidence>
<protein>
    <recommendedName>
        <fullName evidence="2">histidine kinase</fullName>
        <ecNumber evidence="2">2.7.13.3</ecNumber>
    </recommendedName>
</protein>
<dbReference type="Pfam" id="PF02518">
    <property type="entry name" value="HATPase_c"/>
    <property type="match status" value="1"/>
</dbReference>
<evidence type="ECO:0000256" key="3">
    <source>
        <dbReference type="ARBA" id="ARBA00022553"/>
    </source>
</evidence>
<dbReference type="InterPro" id="IPR003594">
    <property type="entry name" value="HATPase_dom"/>
</dbReference>
<dbReference type="Proteomes" id="UP000053331">
    <property type="component" value="Unassembled WGS sequence"/>
</dbReference>
<dbReference type="SUPFAM" id="SSF55781">
    <property type="entry name" value="GAF domain-like"/>
    <property type="match status" value="1"/>
</dbReference>
<dbReference type="InterPro" id="IPR036097">
    <property type="entry name" value="HisK_dim/P_sf"/>
</dbReference>
<dbReference type="PROSITE" id="PS50109">
    <property type="entry name" value="HIS_KIN"/>
    <property type="match status" value="1"/>
</dbReference>
<reference evidence="8 9" key="1">
    <citation type="journal article" date="2015" name="Genome Announc.">
        <title>Draft genome sequence of a Halorubrum H3 strain isolated from the burlinskoye salt lake (Altai Krai, Russia).</title>
        <authorList>
            <person name="Rozanov A.S."/>
            <person name="Bryanskaya A.V."/>
            <person name="Malup T.K."/>
            <person name="Kotenko A.V."/>
            <person name="Peltek S.E."/>
        </authorList>
    </citation>
    <scope>NUCLEOTIDE SEQUENCE [LARGE SCALE GENOMIC DNA]</scope>
    <source>
        <strain evidence="8 9">H3</strain>
    </source>
</reference>
<evidence type="ECO:0000259" key="7">
    <source>
        <dbReference type="PROSITE" id="PS50109"/>
    </source>
</evidence>
<comment type="caution">
    <text evidence="8">The sequence shown here is derived from an EMBL/GenBank/DDBJ whole genome shotgun (WGS) entry which is preliminary data.</text>
</comment>
<evidence type="ECO:0000313" key="9">
    <source>
        <dbReference type="Proteomes" id="UP000053331"/>
    </source>
</evidence>
<dbReference type="PANTHER" id="PTHR43711">
    <property type="entry name" value="TWO-COMPONENT HISTIDINE KINASE"/>
    <property type="match status" value="1"/>
</dbReference>
<dbReference type="Gene3D" id="3.30.450.40">
    <property type="match status" value="1"/>
</dbReference>
<dbReference type="CDD" id="cd00075">
    <property type="entry name" value="HATPase"/>
    <property type="match status" value="1"/>
</dbReference>
<gene>
    <name evidence="8" type="ORF">FK85_01775</name>
</gene>
<feature type="domain" description="Histidine kinase" evidence="7">
    <location>
        <begin position="183"/>
        <end position="372"/>
    </location>
</feature>
<dbReference type="RefSeq" id="WP_050025425.1">
    <property type="nucleotide sequence ID" value="NZ_JNFH02000044.1"/>
</dbReference>
<dbReference type="Gene3D" id="3.30.565.10">
    <property type="entry name" value="Histidine kinase-like ATPase, C-terminal domain"/>
    <property type="match status" value="1"/>
</dbReference>
<dbReference type="InterPro" id="IPR050736">
    <property type="entry name" value="Sensor_HK_Regulatory"/>
</dbReference>
<dbReference type="InterPro" id="IPR003018">
    <property type="entry name" value="GAF"/>
</dbReference>
<accession>A0A081EVN2</accession>
<dbReference type="OrthoDB" id="8127at2157"/>
<evidence type="ECO:0000256" key="6">
    <source>
        <dbReference type="ARBA" id="ARBA00023012"/>
    </source>
</evidence>
<organism evidence="8 9">
    <name type="scientific">Halorubrum saccharovorum</name>
    <dbReference type="NCBI Taxonomy" id="2248"/>
    <lineage>
        <taxon>Archaea</taxon>
        <taxon>Methanobacteriati</taxon>
        <taxon>Methanobacteriota</taxon>
        <taxon>Stenosarchaea group</taxon>
        <taxon>Halobacteria</taxon>
        <taxon>Halobacteriales</taxon>
        <taxon>Haloferacaceae</taxon>
        <taxon>Halorubrum</taxon>
    </lineage>
</organism>
<keyword evidence="9" id="KW-1185">Reference proteome</keyword>
<dbReference type="GO" id="GO:0000155">
    <property type="term" value="F:phosphorelay sensor kinase activity"/>
    <property type="evidence" value="ECO:0007669"/>
    <property type="project" value="InterPro"/>
</dbReference>
<evidence type="ECO:0000256" key="2">
    <source>
        <dbReference type="ARBA" id="ARBA00012438"/>
    </source>
</evidence>
<sequence>MDDVELSEGDALRRMYRITAEQERSFESKLPDLLDLGCVYLGVETGFLTEIDDDTQQIVAASGDHELLQSGQSCPLSKAYCRKTVDVDGALTVQHARVEGWEEDAAYEEFGLETYIGAKVVVNREVYGTFCFADTEARDRPFSEDEETFVELMAQWVSYEIFQKQATERIQKQRDQLEEFTRVVSHDIRNPLGIVDGYLDLAEETGDPEHFERCRNAIDRMGSLIDDLLFLTREGQTIGGREEIRIDELVEECWSFVNATHATLEVDTDRAVLGDWSRLQQVFENLFRNAIEHGGEDVTIRVGDLDGGDGVYVEDDGAGIPEDERDQVFVDGFTTGESGTGLGLTIIQQVVSAHGWEVSVTESDAGGARFEIGGMEPVEPGTEGSE</sequence>
<proteinExistence type="predicted"/>
<dbReference type="SMART" id="SM00388">
    <property type="entry name" value="HisKA"/>
    <property type="match status" value="1"/>
</dbReference>
<evidence type="ECO:0000256" key="1">
    <source>
        <dbReference type="ARBA" id="ARBA00000085"/>
    </source>
</evidence>
<dbReference type="SUPFAM" id="SSF55874">
    <property type="entry name" value="ATPase domain of HSP90 chaperone/DNA topoisomerase II/histidine kinase"/>
    <property type="match status" value="1"/>
</dbReference>
<keyword evidence="5 8" id="KW-0418">Kinase</keyword>
<keyword evidence="6" id="KW-0902">Two-component regulatory system</keyword>
<dbReference type="Pfam" id="PF00512">
    <property type="entry name" value="HisKA"/>
    <property type="match status" value="1"/>
</dbReference>
<dbReference type="EMBL" id="JNFH02000044">
    <property type="protein sequence ID" value="KDS91470.1"/>
    <property type="molecule type" value="Genomic_DNA"/>
</dbReference>
<name>A0A081EVN2_9EURY</name>
<dbReference type="EC" id="2.7.13.3" evidence="2"/>
<dbReference type="InterPro" id="IPR004358">
    <property type="entry name" value="Sig_transdc_His_kin-like_C"/>
</dbReference>
<dbReference type="Gene3D" id="1.10.287.130">
    <property type="match status" value="1"/>
</dbReference>
<dbReference type="InterPro" id="IPR036890">
    <property type="entry name" value="HATPase_C_sf"/>
</dbReference>
<evidence type="ECO:0000256" key="5">
    <source>
        <dbReference type="ARBA" id="ARBA00022777"/>
    </source>
</evidence>
<dbReference type="PANTHER" id="PTHR43711:SF1">
    <property type="entry name" value="HISTIDINE KINASE 1"/>
    <property type="match status" value="1"/>
</dbReference>
<dbReference type="SMART" id="SM00387">
    <property type="entry name" value="HATPase_c"/>
    <property type="match status" value="1"/>
</dbReference>